<dbReference type="Proteomes" id="UP001634007">
    <property type="component" value="Unassembled WGS sequence"/>
</dbReference>
<evidence type="ECO:0000313" key="2">
    <source>
        <dbReference type="EMBL" id="KAL3720026.1"/>
    </source>
</evidence>
<keyword evidence="1" id="KW-0812">Transmembrane</keyword>
<keyword evidence="1" id="KW-0472">Membrane</keyword>
<reference evidence="2 3" key="1">
    <citation type="submission" date="2024-11" db="EMBL/GenBank/DDBJ databases">
        <title>Chromosome-level genome assembly of Eucalyptus globulus Labill. provides insights into its genome evolution.</title>
        <authorList>
            <person name="Li X."/>
        </authorList>
    </citation>
    <scope>NUCLEOTIDE SEQUENCE [LARGE SCALE GENOMIC DNA]</scope>
    <source>
        <strain evidence="2">CL2024</strain>
        <tissue evidence="2">Fresh tender leaves</tissue>
    </source>
</reference>
<dbReference type="EMBL" id="JBJKBG010000010">
    <property type="protein sequence ID" value="KAL3720026.1"/>
    <property type="molecule type" value="Genomic_DNA"/>
</dbReference>
<feature type="transmembrane region" description="Helical" evidence="1">
    <location>
        <begin position="33"/>
        <end position="54"/>
    </location>
</feature>
<evidence type="ECO:0000313" key="3">
    <source>
        <dbReference type="Proteomes" id="UP001634007"/>
    </source>
</evidence>
<comment type="caution">
    <text evidence="2">The sequence shown here is derived from an EMBL/GenBank/DDBJ whole genome shotgun (WGS) entry which is preliminary data.</text>
</comment>
<dbReference type="PANTHER" id="PTHR33430:SF9">
    <property type="entry name" value="MATERNAL EFFECT EMBRYO ARREST 60"/>
    <property type="match status" value="1"/>
</dbReference>
<feature type="transmembrane region" description="Helical" evidence="1">
    <location>
        <begin position="179"/>
        <end position="204"/>
    </location>
</feature>
<gene>
    <name evidence="2" type="ORF">ACJRO7_004939</name>
</gene>
<proteinExistence type="predicted"/>
<name>A0ABD3J3L2_EUCGL</name>
<protein>
    <recommendedName>
        <fullName evidence="4">Maternal effect embryo arrest 60</fullName>
    </recommendedName>
</protein>
<feature type="transmembrane region" description="Helical" evidence="1">
    <location>
        <begin position="135"/>
        <end position="159"/>
    </location>
</feature>
<sequence>MPSSVFSVPSASCLETTSRFISRCLSSSTRIHIMALDSIVNVNSLFTVALFLGLSASPAGGQLPGIRASCRPGAALAEGLVTFHVYSFSCFLFSSLVALALKQAIKISRAIAEEEQQESGDEAHGRAAMGHVNTVAFRAGMAASALGSAAGSGFLTMALVNLVQMKLGTLGCGESGYSVAAIVPLVVLVPLGLVVYLSLAIYAFTR</sequence>
<dbReference type="PANTHER" id="PTHR33430">
    <property type="entry name" value="MATERNAL EFFECT EMBRYO ARREST PROTEIN"/>
    <property type="match status" value="1"/>
</dbReference>
<feature type="transmembrane region" description="Helical" evidence="1">
    <location>
        <begin position="83"/>
        <end position="101"/>
    </location>
</feature>
<keyword evidence="1" id="KW-1133">Transmembrane helix</keyword>
<keyword evidence="3" id="KW-1185">Reference proteome</keyword>
<evidence type="ECO:0000256" key="1">
    <source>
        <dbReference type="SAM" id="Phobius"/>
    </source>
</evidence>
<organism evidence="2 3">
    <name type="scientific">Eucalyptus globulus</name>
    <name type="common">Tasmanian blue gum</name>
    <dbReference type="NCBI Taxonomy" id="34317"/>
    <lineage>
        <taxon>Eukaryota</taxon>
        <taxon>Viridiplantae</taxon>
        <taxon>Streptophyta</taxon>
        <taxon>Embryophyta</taxon>
        <taxon>Tracheophyta</taxon>
        <taxon>Spermatophyta</taxon>
        <taxon>Magnoliopsida</taxon>
        <taxon>eudicotyledons</taxon>
        <taxon>Gunneridae</taxon>
        <taxon>Pentapetalae</taxon>
        <taxon>rosids</taxon>
        <taxon>malvids</taxon>
        <taxon>Myrtales</taxon>
        <taxon>Myrtaceae</taxon>
        <taxon>Myrtoideae</taxon>
        <taxon>Eucalypteae</taxon>
        <taxon>Eucalyptus</taxon>
    </lineage>
</organism>
<evidence type="ECO:0008006" key="4">
    <source>
        <dbReference type="Google" id="ProtNLM"/>
    </source>
</evidence>
<accession>A0ABD3J3L2</accession>
<dbReference type="AlphaFoldDB" id="A0ABD3J3L2"/>